<accession>A0ABQ4I0I5</accession>
<dbReference type="PANTHER" id="PTHR42998:SF1">
    <property type="entry name" value="TYPE I RESTRICTION ENZYME HINDI METHYLASE SUBUNIT"/>
    <property type="match status" value="1"/>
</dbReference>
<dbReference type="InterPro" id="IPR052916">
    <property type="entry name" value="Type-I_RE_MTase_Subunit"/>
</dbReference>
<sequence length="704" mass="75102">MSETDGNVVREVAMMQMDRAERTVTQLVTMTEIAEFAEVRRPTVSNWRRRHPDFPNAVREEGQSALFDSAEIARWLDARPLPPTLLAGGDGERLATYGDVFRRGLELRSLGALRDTLHGDRLLAVALALTALRVLAGEPLTLDGVPDGIRHVANSGRSGEAQALARSLRELPDGIERLLDVVNALVLSAGGARAVERLLSQADRLGSANRQNATPEVVSDLVAALVGPMAGLTLLDPAAGLGSLLLRVAGVVTPAKVQAADVDEAKADLLRCRLICHGLPAEVRGVDALLDGLSAVADVVVVDPPFNPLDRRTNGVPLAAELSPWAEAAVRFLRPGGRAFLLVPLAALRSTPTRPGGLHPLAVDGTLRAVIQLPRRLHSFRVGVEFALLVYGSQPGEHRQLDDVLFCDADRYTATGVEGWVAEVAGWLSMPDAAPAAFTCRGQPRRSLVPADRLTDLRPAAFELARLREAQIALHRFEPELADLPVEPQTRGYRTVGELFTVLPGRKADDSRIRTNDPTGLPIIGVAELTGAVAVGSRSIGTLDLSDAAEVTYAGDVVVLAADKIRAMVDEAGGSIVQSPAQVIRIPGFVDYQQGRPDAQGRPREHPGMTPRVLAALLTAPRNAGRATGSLVRRVDLTRLVLPRLKTGEVVRLDEVLATIEESRRGAAEHLAAIERIQAALVAGVAEGALRVIVDNDGVSEEGS</sequence>
<evidence type="ECO:0000259" key="2">
    <source>
        <dbReference type="Pfam" id="PF02384"/>
    </source>
</evidence>
<dbReference type="PROSITE" id="PS00092">
    <property type="entry name" value="N6_MTASE"/>
    <property type="match status" value="1"/>
</dbReference>
<protein>
    <recommendedName>
        <fullName evidence="2">DNA methylase adenine-specific domain-containing protein</fullName>
    </recommendedName>
</protein>
<dbReference type="Gene3D" id="3.40.50.150">
    <property type="entry name" value="Vaccinia Virus protein VP39"/>
    <property type="match status" value="1"/>
</dbReference>
<evidence type="ECO:0000313" key="4">
    <source>
        <dbReference type="Proteomes" id="UP000647017"/>
    </source>
</evidence>
<dbReference type="Pfam" id="PF02384">
    <property type="entry name" value="N6_Mtase"/>
    <property type="match status" value="1"/>
</dbReference>
<dbReference type="RefSeq" id="WP_204011310.1">
    <property type="nucleotide sequence ID" value="NZ_BOOZ01000030.1"/>
</dbReference>
<keyword evidence="1" id="KW-0680">Restriction system</keyword>
<dbReference type="InterPro" id="IPR029063">
    <property type="entry name" value="SAM-dependent_MTases_sf"/>
</dbReference>
<reference evidence="3 4" key="1">
    <citation type="submission" date="2021-01" db="EMBL/GenBank/DDBJ databases">
        <title>Whole genome shotgun sequence of Verrucosispora andamanensis NBRC 109075.</title>
        <authorList>
            <person name="Komaki H."/>
            <person name="Tamura T."/>
        </authorList>
    </citation>
    <scope>NUCLEOTIDE SEQUENCE [LARGE SCALE GENOMIC DNA]</scope>
    <source>
        <strain evidence="3 4">NBRC 109075</strain>
    </source>
</reference>
<evidence type="ECO:0000256" key="1">
    <source>
        <dbReference type="ARBA" id="ARBA00022747"/>
    </source>
</evidence>
<name>A0ABQ4I0I5_9ACTN</name>
<keyword evidence="4" id="KW-1185">Reference proteome</keyword>
<dbReference type="InterPro" id="IPR002052">
    <property type="entry name" value="DNA_methylase_N6_adenine_CS"/>
</dbReference>
<dbReference type="InterPro" id="IPR003356">
    <property type="entry name" value="DNA_methylase_A-5"/>
</dbReference>
<dbReference type="PANTHER" id="PTHR42998">
    <property type="entry name" value="TYPE I RESTRICTION ENZYME HINDVIIP M PROTEIN-RELATED"/>
    <property type="match status" value="1"/>
</dbReference>
<dbReference type="Proteomes" id="UP000647017">
    <property type="component" value="Unassembled WGS sequence"/>
</dbReference>
<dbReference type="InterPro" id="IPR036388">
    <property type="entry name" value="WH-like_DNA-bd_sf"/>
</dbReference>
<proteinExistence type="predicted"/>
<comment type="caution">
    <text evidence="3">The sequence shown here is derived from an EMBL/GenBank/DDBJ whole genome shotgun (WGS) entry which is preliminary data.</text>
</comment>
<organism evidence="3 4">
    <name type="scientific">Micromonospora andamanensis</name>
    <dbReference type="NCBI Taxonomy" id="1287068"/>
    <lineage>
        <taxon>Bacteria</taxon>
        <taxon>Bacillati</taxon>
        <taxon>Actinomycetota</taxon>
        <taxon>Actinomycetes</taxon>
        <taxon>Micromonosporales</taxon>
        <taxon>Micromonosporaceae</taxon>
        <taxon>Micromonospora</taxon>
    </lineage>
</organism>
<dbReference type="Gene3D" id="1.10.10.10">
    <property type="entry name" value="Winged helix-like DNA-binding domain superfamily/Winged helix DNA-binding domain"/>
    <property type="match status" value="1"/>
</dbReference>
<dbReference type="PRINTS" id="PR00507">
    <property type="entry name" value="N12N6MTFRASE"/>
</dbReference>
<dbReference type="EMBL" id="BOOZ01000030">
    <property type="protein sequence ID" value="GIJ11387.1"/>
    <property type="molecule type" value="Genomic_DNA"/>
</dbReference>
<feature type="domain" description="DNA methylase adenine-specific" evidence="2">
    <location>
        <begin position="202"/>
        <end position="411"/>
    </location>
</feature>
<gene>
    <name evidence="3" type="ORF">Van01_46010</name>
</gene>
<dbReference type="SUPFAM" id="SSF53335">
    <property type="entry name" value="S-adenosyl-L-methionine-dependent methyltransferases"/>
    <property type="match status" value="1"/>
</dbReference>
<evidence type="ECO:0000313" key="3">
    <source>
        <dbReference type="EMBL" id="GIJ11387.1"/>
    </source>
</evidence>